<keyword evidence="1" id="KW-0812">Transmembrane</keyword>
<dbReference type="Proteomes" id="UP000281741">
    <property type="component" value="Chromosome"/>
</dbReference>
<feature type="transmembrane region" description="Helical" evidence="1">
    <location>
        <begin position="262"/>
        <end position="281"/>
    </location>
</feature>
<feature type="transmembrane region" description="Helical" evidence="1">
    <location>
        <begin position="25"/>
        <end position="44"/>
    </location>
</feature>
<feature type="transmembrane region" description="Helical" evidence="1">
    <location>
        <begin position="83"/>
        <end position="99"/>
    </location>
</feature>
<accession>A0A3G6MRT8</accession>
<proteinExistence type="predicted"/>
<evidence type="ECO:0000313" key="5">
    <source>
        <dbReference type="Proteomes" id="UP000281741"/>
    </source>
</evidence>
<dbReference type="RefSeq" id="WP_123852403.1">
    <property type="nucleotide sequence ID" value="NZ_CP033912.1"/>
</dbReference>
<evidence type="ECO:0000256" key="1">
    <source>
        <dbReference type="SAM" id="Phobius"/>
    </source>
</evidence>
<evidence type="ECO:0000313" key="2">
    <source>
        <dbReference type="EMBL" id="AZA86702.1"/>
    </source>
</evidence>
<sequence length="361" mass="42320">MFLLIVSIFLIILTTFLEKFKLGKIINFIVVYAIIFAIVGYVEFTPDKEFYIYWLYDTPESIEPFFRITADYLVKHEYAFPELQLFFTFIYTFLLLFLITRFSEKIFIISLLYVGTIFLFYVTQLRYFMGYYAICLGLYYLYVKKNYFTAALFMAFGIANHYGLVLFAVIIPFFYIKPDKLISRLFTVTVIVLGVTSILLLLGTTSFSQIRFVAYFFSELQSTFLGGLLTFLPYAGIVYMIYRLHIMVVKINPEILKDRKYIFLLIMSIANITLIGAALIIQVIGHRMIMTATLFQLLYVFYILPYFEKNEKFRLLAGFGGAIAFLYFYLYIFMDLILEKSNNDDIISVLKSSPVLNYFIL</sequence>
<evidence type="ECO:0000313" key="3">
    <source>
        <dbReference type="EMBL" id="AZA95115.1"/>
    </source>
</evidence>
<organism evidence="2 4">
    <name type="scientific">Chryseobacterium shandongense</name>
    <dbReference type="NCBI Taxonomy" id="1493872"/>
    <lineage>
        <taxon>Bacteria</taxon>
        <taxon>Pseudomonadati</taxon>
        <taxon>Bacteroidota</taxon>
        <taxon>Flavobacteriia</taxon>
        <taxon>Flavobacteriales</taxon>
        <taxon>Weeksellaceae</taxon>
        <taxon>Chryseobacterium group</taxon>
        <taxon>Chryseobacterium</taxon>
    </lineage>
</organism>
<feature type="transmembrane region" description="Helical" evidence="1">
    <location>
        <begin position="181"/>
        <end position="202"/>
    </location>
</feature>
<name>A0A3G6MRT8_9FLAO</name>
<gene>
    <name evidence="2" type="ORF">EG349_07820</name>
    <name evidence="3" type="ORF">EG353_05840</name>
</gene>
<feature type="transmembrane region" description="Helical" evidence="1">
    <location>
        <begin position="288"/>
        <end position="307"/>
    </location>
</feature>
<feature type="transmembrane region" description="Helical" evidence="1">
    <location>
        <begin position="313"/>
        <end position="332"/>
    </location>
</feature>
<dbReference type="EMBL" id="CP033915">
    <property type="protein sequence ID" value="AZA86702.1"/>
    <property type="molecule type" value="Genomic_DNA"/>
</dbReference>
<keyword evidence="1" id="KW-0472">Membrane</keyword>
<keyword evidence="5" id="KW-1185">Reference proteome</keyword>
<feature type="transmembrane region" description="Helical" evidence="1">
    <location>
        <begin position="223"/>
        <end position="242"/>
    </location>
</feature>
<evidence type="ECO:0000313" key="4">
    <source>
        <dbReference type="Proteomes" id="UP000274073"/>
    </source>
</evidence>
<dbReference type="Proteomes" id="UP000274073">
    <property type="component" value="Chromosome"/>
</dbReference>
<dbReference type="KEGG" id="csha:EG350_15265"/>
<feature type="transmembrane region" description="Helical" evidence="1">
    <location>
        <begin position="150"/>
        <end position="175"/>
    </location>
</feature>
<dbReference type="EMBL" id="CP033912">
    <property type="protein sequence ID" value="AZA95115.1"/>
    <property type="molecule type" value="Genomic_DNA"/>
</dbReference>
<keyword evidence="1" id="KW-1133">Transmembrane helix</keyword>
<protein>
    <recommendedName>
        <fullName evidence="6">EpsG family protein</fullName>
    </recommendedName>
</protein>
<feature type="transmembrane region" description="Helical" evidence="1">
    <location>
        <begin position="106"/>
        <end position="122"/>
    </location>
</feature>
<evidence type="ECO:0008006" key="6">
    <source>
        <dbReference type="Google" id="ProtNLM"/>
    </source>
</evidence>
<reference evidence="4 5" key="1">
    <citation type="submission" date="2018-11" db="EMBL/GenBank/DDBJ databases">
        <title>Proposal to divide the Flavobacteriaceae and reorganize its genera based on Amino Acid Identity values calculated from whole genome sequences.</title>
        <authorList>
            <person name="Nicholson A.C."/>
            <person name="Gulvik C.A."/>
            <person name="Whitney A.M."/>
            <person name="Humrighouse B.W."/>
            <person name="Bell M."/>
            <person name="Holmes B."/>
            <person name="Steigerwalt A.G."/>
            <person name="Villarma A."/>
            <person name="Sheth M."/>
            <person name="Batra D."/>
            <person name="Pryor J."/>
            <person name="Bernardet J.-F."/>
            <person name="Hugo C."/>
            <person name="Kampfer P."/>
            <person name="Newman J."/>
            <person name="McQuiston J.R."/>
        </authorList>
    </citation>
    <scope>NUCLEOTIDE SEQUENCE [LARGE SCALE GENOMIC DNA]</scope>
    <source>
        <strain evidence="2 4">G0207</strain>
        <strain evidence="3 5">H5143</strain>
    </source>
</reference>
<dbReference type="AlphaFoldDB" id="A0A3G6MRT8"/>